<dbReference type="PANTHER" id="PTHR30346">
    <property type="entry name" value="TRANSCRIPTIONAL DUAL REGULATOR HCAR-RELATED"/>
    <property type="match status" value="1"/>
</dbReference>
<dbReference type="Gene3D" id="1.10.10.10">
    <property type="entry name" value="Winged helix-like DNA-binding domain superfamily/Winged helix DNA-binding domain"/>
    <property type="match status" value="1"/>
</dbReference>
<dbReference type="GO" id="GO:0003677">
    <property type="term" value="F:DNA binding"/>
    <property type="evidence" value="ECO:0007669"/>
    <property type="project" value="UniProtKB-KW"/>
</dbReference>
<evidence type="ECO:0000256" key="1">
    <source>
        <dbReference type="ARBA" id="ARBA00009437"/>
    </source>
</evidence>
<sequence length="322" mass="34882">MFHPDLRLLRSFVTVAAEGSVTRAAELLHLTQPTVSGQLKELEQAVEHVLFHRTTRSISLSPAGKKLLPAAQRVIAEAEALRDLVEAMQGSGRTQFRLGAALYTLEIPEKAALIDAFSMRHPGIGFTIDNRLQSAQIPDMLGERLDVALLLGLNAPHAADARGDEITPIFNETQYPDTFERVILRRQPMSLLVPCDSELAEQDIIARSQLNGLSVAILNREHGKAISDPLEAFFVESGAELVIPAEGNALAVERYAAQHGICGIGTGWFSPPAALVSRPVEGLDLYLDFAVVLGPGANHAARQFFNFARKWQAARDGAAIAA</sequence>
<evidence type="ECO:0000259" key="5">
    <source>
        <dbReference type="PROSITE" id="PS50931"/>
    </source>
</evidence>
<name>A0AAC9AUE5_SPHMC</name>
<dbReference type="SUPFAM" id="SSF46785">
    <property type="entry name" value="Winged helix' DNA-binding domain"/>
    <property type="match status" value="1"/>
</dbReference>
<dbReference type="RefSeq" id="WP_054725084.1">
    <property type="nucleotide sequence ID" value="NZ_CP009429.1"/>
</dbReference>
<dbReference type="InterPro" id="IPR036390">
    <property type="entry name" value="WH_DNA-bd_sf"/>
</dbReference>
<dbReference type="Pfam" id="PF03466">
    <property type="entry name" value="LysR_substrate"/>
    <property type="match status" value="1"/>
</dbReference>
<keyword evidence="3" id="KW-0238">DNA-binding</keyword>
<dbReference type="InterPro" id="IPR000847">
    <property type="entry name" value="LysR_HTH_N"/>
</dbReference>
<reference evidence="7" key="1">
    <citation type="submission" date="2015-11" db="EMBL/GenBank/DDBJ databases">
        <title>Complete genome sequence of a polyethylene-glycol degrader Sphingopyxis macrogoltabida 203N (NBRC 111659).</title>
        <authorList>
            <person name="Yoshiyuki O."/>
            <person name="Shouta N."/>
            <person name="Nagata Y."/>
            <person name="Numata M."/>
            <person name="Tsuchikane K."/>
            <person name="Hosoyama A."/>
            <person name="Yamazoe A."/>
            <person name="Tsuda M."/>
            <person name="Fujita N."/>
            <person name="Kawai F."/>
        </authorList>
    </citation>
    <scope>NUCLEOTIDE SEQUENCE [LARGE SCALE GENOMIC DNA]</scope>
    <source>
        <strain evidence="7">203N</strain>
    </source>
</reference>
<dbReference type="GO" id="GO:0003700">
    <property type="term" value="F:DNA-binding transcription factor activity"/>
    <property type="evidence" value="ECO:0007669"/>
    <property type="project" value="InterPro"/>
</dbReference>
<dbReference type="Pfam" id="PF00126">
    <property type="entry name" value="HTH_1"/>
    <property type="match status" value="1"/>
</dbReference>
<gene>
    <name evidence="6" type="ORF">ATM17_04370</name>
</gene>
<keyword evidence="2" id="KW-0805">Transcription regulation</keyword>
<reference evidence="6 7" key="2">
    <citation type="journal article" date="2016" name="Genome Announc.">
        <title>Complete Genome Sequence of Sphingopyxis macrogoltabida Strain 203N (NBRC 111659), a Polyethylene Glycol Degrader.</title>
        <authorList>
            <person name="Ohtsubo Y."/>
            <person name="Nonoyama S."/>
            <person name="Nagata Y."/>
            <person name="Numata M."/>
            <person name="Tsuchikane K."/>
            <person name="Hosoyama A."/>
            <person name="Yamazoe A."/>
            <person name="Tsuda M."/>
            <person name="Fujita N."/>
            <person name="Kawai F."/>
        </authorList>
    </citation>
    <scope>NUCLEOTIDE SEQUENCE [LARGE SCALE GENOMIC DNA]</scope>
    <source>
        <strain evidence="6 7">203N</strain>
    </source>
</reference>
<evidence type="ECO:0000256" key="3">
    <source>
        <dbReference type="ARBA" id="ARBA00023125"/>
    </source>
</evidence>
<evidence type="ECO:0000313" key="6">
    <source>
        <dbReference type="EMBL" id="AMU88277.1"/>
    </source>
</evidence>
<dbReference type="FunFam" id="1.10.10.10:FF:000001">
    <property type="entry name" value="LysR family transcriptional regulator"/>
    <property type="match status" value="1"/>
</dbReference>
<organism evidence="6 7">
    <name type="scientific">Sphingopyxis macrogoltabida</name>
    <name type="common">Sphingomonas macrogoltabidus</name>
    <dbReference type="NCBI Taxonomy" id="33050"/>
    <lineage>
        <taxon>Bacteria</taxon>
        <taxon>Pseudomonadati</taxon>
        <taxon>Pseudomonadota</taxon>
        <taxon>Alphaproteobacteria</taxon>
        <taxon>Sphingomonadales</taxon>
        <taxon>Sphingomonadaceae</taxon>
        <taxon>Sphingopyxis</taxon>
    </lineage>
</organism>
<dbReference type="PANTHER" id="PTHR30346:SF17">
    <property type="entry name" value="LYSR FAMILY TRANSCRIPTIONAL REGULATOR"/>
    <property type="match status" value="1"/>
</dbReference>
<accession>A0AAC9AUE5</accession>
<dbReference type="Gene3D" id="3.40.190.290">
    <property type="match status" value="1"/>
</dbReference>
<comment type="similarity">
    <text evidence="1">Belongs to the LysR transcriptional regulatory family.</text>
</comment>
<dbReference type="Proteomes" id="UP000076088">
    <property type="component" value="Chromosome"/>
</dbReference>
<dbReference type="KEGG" id="smaz:LH19_04410"/>
<dbReference type="InterPro" id="IPR005119">
    <property type="entry name" value="LysR_subst-bd"/>
</dbReference>
<proteinExistence type="inferred from homology"/>
<dbReference type="InterPro" id="IPR036388">
    <property type="entry name" value="WH-like_DNA-bd_sf"/>
</dbReference>
<keyword evidence="7" id="KW-1185">Reference proteome</keyword>
<dbReference type="PRINTS" id="PR00039">
    <property type="entry name" value="HTHLYSR"/>
</dbReference>
<dbReference type="AlphaFoldDB" id="A0AAC9AUE5"/>
<evidence type="ECO:0000256" key="2">
    <source>
        <dbReference type="ARBA" id="ARBA00023015"/>
    </source>
</evidence>
<protein>
    <recommendedName>
        <fullName evidence="5">HTH lysR-type domain-containing protein</fullName>
    </recommendedName>
</protein>
<dbReference type="SUPFAM" id="SSF53850">
    <property type="entry name" value="Periplasmic binding protein-like II"/>
    <property type="match status" value="1"/>
</dbReference>
<dbReference type="GO" id="GO:0032993">
    <property type="term" value="C:protein-DNA complex"/>
    <property type="evidence" value="ECO:0007669"/>
    <property type="project" value="TreeGrafter"/>
</dbReference>
<evidence type="ECO:0000256" key="4">
    <source>
        <dbReference type="ARBA" id="ARBA00023163"/>
    </source>
</evidence>
<evidence type="ECO:0000313" key="7">
    <source>
        <dbReference type="Proteomes" id="UP000076088"/>
    </source>
</evidence>
<dbReference type="EMBL" id="CP013344">
    <property type="protein sequence ID" value="AMU88277.1"/>
    <property type="molecule type" value="Genomic_DNA"/>
</dbReference>
<keyword evidence="4" id="KW-0804">Transcription</keyword>
<dbReference type="PROSITE" id="PS50931">
    <property type="entry name" value="HTH_LYSR"/>
    <property type="match status" value="1"/>
</dbReference>
<feature type="domain" description="HTH lysR-type" evidence="5">
    <location>
        <begin position="4"/>
        <end position="61"/>
    </location>
</feature>